<feature type="region of interest" description="Disordered" evidence="5">
    <location>
        <begin position="1"/>
        <end position="32"/>
    </location>
</feature>
<keyword evidence="4" id="KW-0546">Nucleotide metabolism</keyword>
<name>A0AA39W618_ACESA</name>
<feature type="compositionally biased region" description="Polar residues" evidence="5">
    <location>
        <begin position="1"/>
        <end position="20"/>
    </location>
</feature>
<dbReference type="AlphaFoldDB" id="A0AA39W618"/>
<dbReference type="InterPro" id="IPR008181">
    <property type="entry name" value="dUTPase"/>
</dbReference>
<organism evidence="7 8">
    <name type="scientific">Acer saccharum</name>
    <name type="common">Sugar maple</name>
    <dbReference type="NCBI Taxonomy" id="4024"/>
    <lineage>
        <taxon>Eukaryota</taxon>
        <taxon>Viridiplantae</taxon>
        <taxon>Streptophyta</taxon>
        <taxon>Embryophyta</taxon>
        <taxon>Tracheophyta</taxon>
        <taxon>Spermatophyta</taxon>
        <taxon>Magnoliopsida</taxon>
        <taxon>eudicotyledons</taxon>
        <taxon>Gunneridae</taxon>
        <taxon>Pentapetalae</taxon>
        <taxon>rosids</taxon>
        <taxon>malvids</taxon>
        <taxon>Sapindales</taxon>
        <taxon>Sapindaceae</taxon>
        <taxon>Hippocastanoideae</taxon>
        <taxon>Acereae</taxon>
        <taxon>Acer</taxon>
    </lineage>
</organism>
<sequence>MELQSPRVSRSPNTTNTETNPFAPGEPLRQPVSTNISQTIETKVSTRGKALVPIDFNITIPVETYTRVVPSSSLACKHSIDIGAGIIDANYRGQWGVEEYSFEEFLC</sequence>
<gene>
    <name evidence="7" type="ORF">LWI29_035494</name>
</gene>
<comment type="similarity">
    <text evidence="2">Belongs to the dUTPase family.</text>
</comment>
<evidence type="ECO:0000256" key="5">
    <source>
        <dbReference type="SAM" id="MobiDB-lite"/>
    </source>
</evidence>
<dbReference type="Pfam" id="PF00692">
    <property type="entry name" value="dUTPase"/>
    <property type="match status" value="1"/>
</dbReference>
<protein>
    <recommendedName>
        <fullName evidence="3">dUTP diphosphatase</fullName>
        <ecNumber evidence="3">3.6.1.23</ecNumber>
    </recommendedName>
</protein>
<dbReference type="Proteomes" id="UP001168877">
    <property type="component" value="Unassembled WGS sequence"/>
</dbReference>
<keyword evidence="8" id="KW-1185">Reference proteome</keyword>
<reference evidence="7" key="2">
    <citation type="submission" date="2023-06" db="EMBL/GenBank/DDBJ databases">
        <authorList>
            <person name="Swenson N.G."/>
            <person name="Wegrzyn J.L."/>
            <person name="Mcevoy S.L."/>
        </authorList>
    </citation>
    <scope>NUCLEOTIDE SEQUENCE</scope>
    <source>
        <strain evidence="7">NS2018</strain>
        <tissue evidence="7">Leaf</tissue>
    </source>
</reference>
<dbReference type="PANTHER" id="PTHR11241">
    <property type="entry name" value="DEOXYURIDINE 5'-TRIPHOSPHATE NUCLEOTIDOHYDROLASE"/>
    <property type="match status" value="1"/>
</dbReference>
<dbReference type="SUPFAM" id="SSF51283">
    <property type="entry name" value="dUTPase-like"/>
    <property type="match status" value="1"/>
</dbReference>
<evidence type="ECO:0000256" key="2">
    <source>
        <dbReference type="ARBA" id="ARBA00006581"/>
    </source>
</evidence>
<dbReference type="Gene3D" id="2.70.40.10">
    <property type="match status" value="1"/>
</dbReference>
<proteinExistence type="inferred from homology"/>
<evidence type="ECO:0000259" key="6">
    <source>
        <dbReference type="Pfam" id="PF00692"/>
    </source>
</evidence>
<dbReference type="InterPro" id="IPR029054">
    <property type="entry name" value="dUTPase-like"/>
</dbReference>
<dbReference type="EC" id="3.6.1.23" evidence="3"/>
<dbReference type="GO" id="GO:0004170">
    <property type="term" value="F:dUTP diphosphatase activity"/>
    <property type="evidence" value="ECO:0007669"/>
    <property type="project" value="UniProtKB-EC"/>
</dbReference>
<evidence type="ECO:0000256" key="3">
    <source>
        <dbReference type="ARBA" id="ARBA00012379"/>
    </source>
</evidence>
<feature type="domain" description="dUTPase-like" evidence="6">
    <location>
        <begin position="37"/>
        <end position="97"/>
    </location>
</feature>
<evidence type="ECO:0000313" key="7">
    <source>
        <dbReference type="EMBL" id="KAK0602636.1"/>
    </source>
</evidence>
<dbReference type="EMBL" id="JAUESC010000003">
    <property type="protein sequence ID" value="KAK0602636.1"/>
    <property type="molecule type" value="Genomic_DNA"/>
</dbReference>
<reference evidence="7" key="1">
    <citation type="journal article" date="2022" name="Plant J.">
        <title>Strategies of tolerance reflected in two North American maple genomes.</title>
        <authorList>
            <person name="McEvoy S.L."/>
            <person name="Sezen U.U."/>
            <person name="Trouern-Trend A."/>
            <person name="McMahon S.M."/>
            <person name="Schaberg P.G."/>
            <person name="Yang J."/>
            <person name="Wegrzyn J.L."/>
            <person name="Swenson N.G."/>
        </authorList>
    </citation>
    <scope>NUCLEOTIDE SEQUENCE</scope>
    <source>
        <strain evidence="7">NS2018</strain>
    </source>
</reference>
<evidence type="ECO:0000256" key="4">
    <source>
        <dbReference type="ARBA" id="ARBA00023080"/>
    </source>
</evidence>
<dbReference type="GO" id="GO:0000287">
    <property type="term" value="F:magnesium ion binding"/>
    <property type="evidence" value="ECO:0007669"/>
    <property type="project" value="InterPro"/>
</dbReference>
<evidence type="ECO:0000313" key="8">
    <source>
        <dbReference type="Proteomes" id="UP001168877"/>
    </source>
</evidence>
<dbReference type="InterPro" id="IPR036157">
    <property type="entry name" value="dUTPase-like_sf"/>
</dbReference>
<comment type="caution">
    <text evidence="7">The sequence shown here is derived from an EMBL/GenBank/DDBJ whole genome shotgun (WGS) entry which is preliminary data.</text>
</comment>
<dbReference type="GO" id="GO:0046081">
    <property type="term" value="P:dUTP catabolic process"/>
    <property type="evidence" value="ECO:0007669"/>
    <property type="project" value="InterPro"/>
</dbReference>
<dbReference type="GO" id="GO:0006226">
    <property type="term" value="P:dUMP biosynthetic process"/>
    <property type="evidence" value="ECO:0007669"/>
    <property type="project" value="InterPro"/>
</dbReference>
<dbReference type="PANTHER" id="PTHR11241:SF0">
    <property type="entry name" value="DEOXYURIDINE 5'-TRIPHOSPHATE NUCLEOTIDOHYDROLASE"/>
    <property type="match status" value="1"/>
</dbReference>
<evidence type="ECO:0000256" key="1">
    <source>
        <dbReference type="ARBA" id="ARBA00005142"/>
    </source>
</evidence>
<accession>A0AA39W618</accession>
<comment type="pathway">
    <text evidence="1">Pyrimidine metabolism; dUMP biosynthesis; dUMP from dCTP (dUTP route): step 2/2.</text>
</comment>